<dbReference type="EMBL" id="FN595241">
    <property type="protein sequence ID" value="CBI22339.3"/>
    <property type="molecule type" value="Genomic_DNA"/>
</dbReference>
<dbReference type="HOGENOM" id="CLU_2214799_0_0_1"/>
<name>E0CU81_VITVI</name>
<protein>
    <submittedName>
        <fullName evidence="1">Uncharacterized protein</fullName>
    </submittedName>
</protein>
<sequence length="107" mass="11800">MTLQFTILIYSSWERPLAVESKKINFNPSHSSTFRVFKLSKNLIGIGPRHTSSKLISPSRINDSNKGKAPGFTFGAGTRCDTPSGKLRAFWISTITCAFCSASLPSW</sequence>
<keyword evidence="2" id="KW-1185">Reference proteome</keyword>
<dbReference type="PaxDb" id="29760-VIT_14s0036g01170.t01"/>
<evidence type="ECO:0000313" key="2">
    <source>
        <dbReference type="Proteomes" id="UP000009183"/>
    </source>
</evidence>
<dbReference type="Proteomes" id="UP000009183">
    <property type="component" value="Chromosome 14"/>
</dbReference>
<dbReference type="AlphaFoldDB" id="E0CU81"/>
<reference evidence="2" key="1">
    <citation type="journal article" date="2007" name="Nature">
        <title>The grapevine genome sequence suggests ancestral hexaploidization in major angiosperm phyla.</title>
        <authorList>
            <consortium name="The French-Italian Public Consortium for Grapevine Genome Characterization."/>
            <person name="Jaillon O."/>
            <person name="Aury J.-M."/>
            <person name="Noel B."/>
            <person name="Policriti A."/>
            <person name="Clepet C."/>
            <person name="Casagrande A."/>
            <person name="Choisne N."/>
            <person name="Aubourg S."/>
            <person name="Vitulo N."/>
            <person name="Jubin C."/>
            <person name="Vezzi A."/>
            <person name="Legeai F."/>
            <person name="Hugueney P."/>
            <person name="Dasilva C."/>
            <person name="Horner D."/>
            <person name="Mica E."/>
            <person name="Jublot D."/>
            <person name="Poulain J."/>
            <person name="Bruyere C."/>
            <person name="Billault A."/>
            <person name="Segurens B."/>
            <person name="Gouyvenoux M."/>
            <person name="Ugarte E."/>
            <person name="Cattonaro F."/>
            <person name="Anthouard V."/>
            <person name="Vico V."/>
            <person name="Del Fabbro C."/>
            <person name="Alaux M."/>
            <person name="Di Gaspero G."/>
            <person name="Dumas V."/>
            <person name="Felice N."/>
            <person name="Paillard S."/>
            <person name="Juman I."/>
            <person name="Moroldo M."/>
            <person name="Scalabrin S."/>
            <person name="Canaguier A."/>
            <person name="Le Clainche I."/>
            <person name="Malacrida G."/>
            <person name="Durand E."/>
            <person name="Pesole G."/>
            <person name="Laucou V."/>
            <person name="Chatelet P."/>
            <person name="Merdinoglu D."/>
            <person name="Delledonne M."/>
            <person name="Pezzotti M."/>
            <person name="Lecharny A."/>
            <person name="Scarpelli C."/>
            <person name="Artiguenave F."/>
            <person name="Pe M.E."/>
            <person name="Valle G."/>
            <person name="Morgante M."/>
            <person name="Caboche M."/>
            <person name="Adam-Blondon A.-F."/>
            <person name="Weissenbach J."/>
            <person name="Quetier F."/>
            <person name="Wincker P."/>
        </authorList>
    </citation>
    <scope>NUCLEOTIDE SEQUENCE [LARGE SCALE GENOMIC DNA]</scope>
    <source>
        <strain evidence="2">cv. Pinot noir / PN40024</strain>
    </source>
</reference>
<gene>
    <name evidence="1" type="ordered locus">VIT_14s0036g01170</name>
</gene>
<accession>E0CU81</accession>
<proteinExistence type="predicted"/>
<dbReference type="InParanoid" id="E0CU81"/>
<organism evidence="1 2">
    <name type="scientific">Vitis vinifera</name>
    <name type="common">Grape</name>
    <dbReference type="NCBI Taxonomy" id="29760"/>
    <lineage>
        <taxon>Eukaryota</taxon>
        <taxon>Viridiplantae</taxon>
        <taxon>Streptophyta</taxon>
        <taxon>Embryophyta</taxon>
        <taxon>Tracheophyta</taxon>
        <taxon>Spermatophyta</taxon>
        <taxon>Magnoliopsida</taxon>
        <taxon>eudicotyledons</taxon>
        <taxon>Gunneridae</taxon>
        <taxon>Pentapetalae</taxon>
        <taxon>rosids</taxon>
        <taxon>Vitales</taxon>
        <taxon>Vitaceae</taxon>
        <taxon>Viteae</taxon>
        <taxon>Vitis</taxon>
    </lineage>
</organism>
<evidence type="ECO:0000313" key="1">
    <source>
        <dbReference type="EMBL" id="CBI22339.3"/>
    </source>
</evidence>